<dbReference type="GO" id="GO:0006629">
    <property type="term" value="P:lipid metabolic process"/>
    <property type="evidence" value="ECO:0007669"/>
    <property type="project" value="UniProtKB-KW"/>
</dbReference>
<dbReference type="EMBL" id="LPZR01000155">
    <property type="protein sequence ID" value="KYO52522.1"/>
    <property type="molecule type" value="Genomic_DNA"/>
</dbReference>
<evidence type="ECO:0000313" key="12">
    <source>
        <dbReference type="Proteomes" id="UP000075787"/>
    </source>
</evidence>
<evidence type="ECO:0000256" key="5">
    <source>
        <dbReference type="ARBA" id="ARBA00023315"/>
    </source>
</evidence>
<comment type="caution">
    <text evidence="11">The sequence shown here is derived from an EMBL/GenBank/DDBJ whole genome shotgun (WGS) entry which is preliminary data.</text>
</comment>
<organism evidence="11 12">
    <name type="scientific">Tistrella mobilis</name>
    <dbReference type="NCBI Taxonomy" id="171437"/>
    <lineage>
        <taxon>Bacteria</taxon>
        <taxon>Pseudomonadati</taxon>
        <taxon>Pseudomonadota</taxon>
        <taxon>Alphaproteobacteria</taxon>
        <taxon>Geminicoccales</taxon>
        <taxon>Geminicoccaceae</taxon>
        <taxon>Tistrella</taxon>
    </lineage>
</organism>
<accession>A0A162KZF6</accession>
<dbReference type="SUPFAM" id="SSF55729">
    <property type="entry name" value="Acyl-CoA N-acyltransferases (Nat)"/>
    <property type="match status" value="1"/>
</dbReference>
<dbReference type="Proteomes" id="UP000075787">
    <property type="component" value="Unassembled WGS sequence"/>
</dbReference>
<evidence type="ECO:0000256" key="1">
    <source>
        <dbReference type="ARBA" id="ARBA00005189"/>
    </source>
</evidence>
<dbReference type="GeneID" id="97244325"/>
<dbReference type="PANTHER" id="PTHR37323">
    <property type="entry name" value="GCN5-RELATED N-ACETYLTRANSFERASE"/>
    <property type="match status" value="1"/>
</dbReference>
<keyword evidence="5" id="KW-0012">Acyltransferase</keyword>
<dbReference type="EC" id="2.3.2.30" evidence="7"/>
<gene>
    <name evidence="11" type="ORF">AUP44_04960</name>
</gene>
<dbReference type="GO" id="GO:0043810">
    <property type="term" value="F:ornithine-acyl [acyl carrier protein] N-acyltransferase activity"/>
    <property type="evidence" value="ECO:0007669"/>
    <property type="project" value="UniProtKB-EC"/>
</dbReference>
<evidence type="ECO:0000313" key="11">
    <source>
        <dbReference type="EMBL" id="KYO52522.1"/>
    </source>
</evidence>
<proteinExistence type="inferred from homology"/>
<evidence type="ECO:0000256" key="10">
    <source>
        <dbReference type="ARBA" id="ARBA00047785"/>
    </source>
</evidence>
<sequence>MTETLQPDLGLRSGNLRVCLADGADDIEAAQRLRYHVFYEERHAQPSPEMAAVKRDLDGFDAICDHLLVIDEAHPSGAPTVVGTYRLLRRSVALAHGRFYTADEFDIGPLMTVEGELLELGRSCVAAEYRNRSTMQLLWRGIAIYLEHYDIQLMFGCASLDGTDIDMLKTQLAYLHHYHLAPEALRPVAVPERYVAMDLVAKDDLHATRALAELPPLVKGYLRLGGFVGDGAVVDKQFNTTDVCMIVKSDLITGRYRDRYEGGSGRGRGKAGDEGA</sequence>
<comment type="pathway">
    <text evidence="1">Lipid metabolism.</text>
</comment>
<evidence type="ECO:0000256" key="9">
    <source>
        <dbReference type="ARBA" id="ARBA00045724"/>
    </source>
</evidence>
<dbReference type="Pfam" id="PF13444">
    <property type="entry name" value="Acetyltransf_5"/>
    <property type="match status" value="1"/>
</dbReference>
<dbReference type="RefSeq" id="WP_062764089.1">
    <property type="nucleotide sequence ID" value="NZ_CP121027.1"/>
</dbReference>
<evidence type="ECO:0000256" key="2">
    <source>
        <dbReference type="ARBA" id="ARBA00022516"/>
    </source>
</evidence>
<reference evidence="11 12" key="1">
    <citation type="submission" date="2015-12" db="EMBL/GenBank/DDBJ databases">
        <title>Genome sequence of Tistrella mobilis MCCC 1A02139.</title>
        <authorList>
            <person name="Lu L."/>
            <person name="Lai Q."/>
            <person name="Shao Z."/>
            <person name="Qian P."/>
        </authorList>
    </citation>
    <scope>NUCLEOTIDE SEQUENCE [LARGE SCALE GENOMIC DNA]</scope>
    <source>
        <strain evidence="11 12">MCCC 1A02139</strain>
    </source>
</reference>
<comment type="similarity">
    <text evidence="6">Belongs to the acetyltransferase family. OlsB subfamily.</text>
</comment>
<comment type="function">
    <text evidence="9">Catalyzes the first step in the biosynthesis of ornithine lipids, which are phosphorus-free membrane lipids. Catalyzes the 3-hydroxyacyl-acyl carrier protein-dependent acylation of ornithine to form lyso-ornithine lipid (LOL).</text>
</comment>
<keyword evidence="2" id="KW-0444">Lipid biosynthesis</keyword>
<protein>
    <recommendedName>
        <fullName evidence="8">L-ornithine N(alpha)-acyltransferase</fullName>
        <ecNumber evidence="7">2.3.2.30</ecNumber>
    </recommendedName>
</protein>
<evidence type="ECO:0000256" key="6">
    <source>
        <dbReference type="ARBA" id="ARBA00038095"/>
    </source>
</evidence>
<evidence type="ECO:0000256" key="8">
    <source>
        <dbReference type="ARBA" id="ARBA00039866"/>
    </source>
</evidence>
<evidence type="ECO:0000256" key="4">
    <source>
        <dbReference type="ARBA" id="ARBA00023098"/>
    </source>
</evidence>
<name>A0A162KZF6_9PROT</name>
<dbReference type="Gene3D" id="3.40.630.30">
    <property type="match status" value="1"/>
</dbReference>
<dbReference type="InterPro" id="IPR016181">
    <property type="entry name" value="Acyl_CoA_acyltransferase"/>
</dbReference>
<evidence type="ECO:0000256" key="7">
    <source>
        <dbReference type="ARBA" id="ARBA00039058"/>
    </source>
</evidence>
<dbReference type="PANTHER" id="PTHR37323:SF1">
    <property type="entry name" value="L-ORNITHINE N(ALPHA)-ACYLTRANSFERASE"/>
    <property type="match status" value="1"/>
</dbReference>
<comment type="catalytic activity">
    <reaction evidence="10">
        <text>a (3R)-hydroxyacyl-[ACP] + L-ornithine = a lyso-ornithine lipid + holo-[ACP] + H(+)</text>
        <dbReference type="Rhea" id="RHEA:20633"/>
        <dbReference type="Rhea" id="RHEA-COMP:9685"/>
        <dbReference type="Rhea" id="RHEA-COMP:9945"/>
        <dbReference type="ChEBI" id="CHEBI:15378"/>
        <dbReference type="ChEBI" id="CHEBI:46911"/>
        <dbReference type="ChEBI" id="CHEBI:64479"/>
        <dbReference type="ChEBI" id="CHEBI:78827"/>
        <dbReference type="ChEBI" id="CHEBI:138482"/>
        <dbReference type="EC" id="2.3.2.30"/>
    </reaction>
    <physiologicalReaction direction="left-to-right" evidence="10">
        <dbReference type="Rhea" id="RHEA:20634"/>
    </physiologicalReaction>
</comment>
<keyword evidence="4" id="KW-0443">Lipid metabolism</keyword>
<evidence type="ECO:0000256" key="3">
    <source>
        <dbReference type="ARBA" id="ARBA00022679"/>
    </source>
</evidence>
<dbReference type="InterPro" id="IPR052351">
    <property type="entry name" value="Ornithine_N-alpha-AT"/>
</dbReference>
<keyword evidence="3" id="KW-0808">Transferase</keyword>
<dbReference type="AlphaFoldDB" id="A0A162KZF6"/>